<feature type="compositionally biased region" description="Polar residues" evidence="1">
    <location>
        <begin position="63"/>
        <end position="81"/>
    </location>
</feature>
<evidence type="ECO:0000313" key="4">
    <source>
        <dbReference type="EMBL" id="UOF90152.1"/>
    </source>
</evidence>
<dbReference type="SUPFAM" id="SSF51261">
    <property type="entry name" value="Duplicated hybrid motif"/>
    <property type="match status" value="1"/>
</dbReference>
<feature type="transmembrane region" description="Helical" evidence="2">
    <location>
        <begin position="119"/>
        <end position="138"/>
    </location>
</feature>
<dbReference type="Gene3D" id="2.70.70.10">
    <property type="entry name" value="Glucose Permease (Domain IIA)"/>
    <property type="match status" value="1"/>
</dbReference>
<dbReference type="PANTHER" id="PTHR21666">
    <property type="entry name" value="PEPTIDASE-RELATED"/>
    <property type="match status" value="1"/>
</dbReference>
<sequence>MKWQLPWKRQTMNHHAFDEEFSEHSPSSSGTTTSPFVEPFRPLYDIPDANQENDYSVRPLYTPSSTMPRNSLNQRISTASNPYPLRNHRSSRSGFERFPTRSRYGNHPRRMEEEESQSLLTYQWIGAIVLVGALFLAFHSSSPFAQRIQTAVSTTMQNDYNLSGVTAWVQSHLQKQPSTAPATAALNGSQLPQPANQNLASANGNQQAGASVQTKQTATNDSSLQGKAGGATSSGLLPPPLDHGKISSDFKQDTQQEMILTGASGGAVYAVAAGVVAAVDHNAQQGTYVLLDNGSIGKTLYAHLGTVSIKLNDKVTQGQTIGTLDKNGQTADMYFGYIKNGKYENPHTIIQFP</sequence>
<evidence type="ECO:0000259" key="3">
    <source>
        <dbReference type="Pfam" id="PF01551"/>
    </source>
</evidence>
<feature type="region of interest" description="Disordered" evidence="1">
    <location>
        <begin position="179"/>
        <end position="247"/>
    </location>
</feature>
<name>A0ABY4CHZ6_9BACL</name>
<gene>
    <name evidence="4" type="ORF">LSG31_20175</name>
</gene>
<reference evidence="4" key="1">
    <citation type="submission" date="2021-12" db="EMBL/GenBank/DDBJ databases">
        <title>Alicyclobacillaceae gen. nov., sp. nov., isolated from chalcocite enrichment system.</title>
        <authorList>
            <person name="Jiang Z."/>
        </authorList>
    </citation>
    <scope>NUCLEOTIDE SEQUENCE</scope>
    <source>
        <strain evidence="4">MYW30-H2</strain>
    </source>
</reference>
<evidence type="ECO:0000313" key="5">
    <source>
        <dbReference type="Proteomes" id="UP000830167"/>
    </source>
</evidence>
<dbReference type="EMBL" id="CP089291">
    <property type="protein sequence ID" value="UOF90152.1"/>
    <property type="molecule type" value="Genomic_DNA"/>
</dbReference>
<dbReference type="PANTHER" id="PTHR21666:SF270">
    <property type="entry name" value="MUREIN HYDROLASE ACTIVATOR ENVC"/>
    <property type="match status" value="1"/>
</dbReference>
<protein>
    <submittedName>
        <fullName evidence="4">M23 family metallopeptidase</fullName>
    </submittedName>
</protein>
<keyword evidence="5" id="KW-1185">Reference proteome</keyword>
<feature type="region of interest" description="Disordered" evidence="1">
    <location>
        <begin position="63"/>
        <end position="110"/>
    </location>
</feature>
<keyword evidence="2" id="KW-1133">Transmembrane helix</keyword>
<dbReference type="Pfam" id="PF01551">
    <property type="entry name" value="Peptidase_M23"/>
    <property type="match status" value="1"/>
</dbReference>
<proteinExistence type="predicted"/>
<evidence type="ECO:0000256" key="2">
    <source>
        <dbReference type="SAM" id="Phobius"/>
    </source>
</evidence>
<keyword evidence="2" id="KW-0472">Membrane</keyword>
<dbReference type="RefSeq" id="WP_347436843.1">
    <property type="nucleotide sequence ID" value="NZ_CP089291.1"/>
</dbReference>
<feature type="domain" description="M23ase beta-sheet core" evidence="3">
    <location>
        <begin position="262"/>
        <end position="346"/>
    </location>
</feature>
<dbReference type="InterPro" id="IPR050570">
    <property type="entry name" value="Cell_wall_metabolism_enzyme"/>
</dbReference>
<dbReference type="InterPro" id="IPR011055">
    <property type="entry name" value="Dup_hybrid_motif"/>
</dbReference>
<dbReference type="CDD" id="cd12797">
    <property type="entry name" value="M23_peptidase"/>
    <property type="match status" value="1"/>
</dbReference>
<dbReference type="InterPro" id="IPR016047">
    <property type="entry name" value="M23ase_b-sheet_dom"/>
</dbReference>
<accession>A0ABY4CHZ6</accession>
<feature type="compositionally biased region" description="Polar residues" evidence="1">
    <location>
        <begin position="179"/>
        <end position="235"/>
    </location>
</feature>
<organism evidence="4 5">
    <name type="scientific">Fodinisporobacter ferrooxydans</name>
    <dbReference type="NCBI Taxonomy" id="2901836"/>
    <lineage>
        <taxon>Bacteria</taxon>
        <taxon>Bacillati</taxon>
        <taxon>Bacillota</taxon>
        <taxon>Bacilli</taxon>
        <taxon>Bacillales</taxon>
        <taxon>Alicyclobacillaceae</taxon>
        <taxon>Fodinisporobacter</taxon>
    </lineage>
</organism>
<keyword evidence="2" id="KW-0812">Transmembrane</keyword>
<dbReference type="Proteomes" id="UP000830167">
    <property type="component" value="Chromosome"/>
</dbReference>
<evidence type="ECO:0000256" key="1">
    <source>
        <dbReference type="SAM" id="MobiDB-lite"/>
    </source>
</evidence>